<dbReference type="Proteomes" id="UP001066276">
    <property type="component" value="Chromosome 9"/>
</dbReference>
<evidence type="ECO:0000313" key="1">
    <source>
        <dbReference type="EMBL" id="KAJ1105614.1"/>
    </source>
</evidence>
<dbReference type="EMBL" id="JANPWB010000013">
    <property type="protein sequence ID" value="KAJ1105614.1"/>
    <property type="molecule type" value="Genomic_DNA"/>
</dbReference>
<evidence type="ECO:0000313" key="2">
    <source>
        <dbReference type="Proteomes" id="UP001066276"/>
    </source>
</evidence>
<organism evidence="1 2">
    <name type="scientific">Pleurodeles waltl</name>
    <name type="common">Iberian ribbed newt</name>
    <dbReference type="NCBI Taxonomy" id="8319"/>
    <lineage>
        <taxon>Eukaryota</taxon>
        <taxon>Metazoa</taxon>
        <taxon>Chordata</taxon>
        <taxon>Craniata</taxon>
        <taxon>Vertebrata</taxon>
        <taxon>Euteleostomi</taxon>
        <taxon>Amphibia</taxon>
        <taxon>Batrachia</taxon>
        <taxon>Caudata</taxon>
        <taxon>Salamandroidea</taxon>
        <taxon>Salamandridae</taxon>
        <taxon>Pleurodelinae</taxon>
        <taxon>Pleurodeles</taxon>
    </lineage>
</organism>
<comment type="caution">
    <text evidence="1">The sequence shown here is derived from an EMBL/GenBank/DDBJ whole genome shotgun (WGS) entry which is preliminary data.</text>
</comment>
<protein>
    <submittedName>
        <fullName evidence="1">Uncharacterized protein</fullName>
    </submittedName>
</protein>
<keyword evidence="2" id="KW-1185">Reference proteome</keyword>
<dbReference type="AlphaFoldDB" id="A0AAV7MR36"/>
<proteinExistence type="predicted"/>
<gene>
    <name evidence="1" type="ORF">NDU88_003019</name>
</gene>
<reference evidence="1" key="1">
    <citation type="journal article" date="2022" name="bioRxiv">
        <title>Sequencing and chromosome-scale assembly of the giantPleurodeles waltlgenome.</title>
        <authorList>
            <person name="Brown T."/>
            <person name="Elewa A."/>
            <person name="Iarovenko S."/>
            <person name="Subramanian E."/>
            <person name="Araus A.J."/>
            <person name="Petzold A."/>
            <person name="Susuki M."/>
            <person name="Suzuki K.-i.T."/>
            <person name="Hayashi T."/>
            <person name="Toyoda A."/>
            <person name="Oliveira C."/>
            <person name="Osipova E."/>
            <person name="Leigh N.D."/>
            <person name="Simon A."/>
            <person name="Yun M.H."/>
        </authorList>
    </citation>
    <scope>NUCLEOTIDE SEQUENCE</scope>
    <source>
        <strain evidence="1">20211129_DDA</strain>
        <tissue evidence="1">Liver</tissue>
    </source>
</reference>
<name>A0AAV7MR36_PLEWA</name>
<accession>A0AAV7MR36</accession>
<sequence>MHVIFNSAQLLRARDTKNVKSVPCISMVTSQHVAESHGVEVENDEADGDYFAGDDFEQDVKVCLIMSAVIQESEWKEELLKDDVLRKAIDKTMCGWGVKKSCEELLVPFLQEKQENPLHPLTDSEMVKKGFCVDSDSAKNLCSRSKRLIKKPTRVQDYL</sequence>